<comment type="caution">
    <text evidence="1">The sequence shown here is derived from an EMBL/GenBank/DDBJ whole genome shotgun (WGS) entry which is preliminary data.</text>
</comment>
<dbReference type="Proteomes" id="UP000807769">
    <property type="component" value="Unassembled WGS sequence"/>
</dbReference>
<evidence type="ECO:0000313" key="1">
    <source>
        <dbReference type="EMBL" id="KAG1792863.1"/>
    </source>
</evidence>
<proteinExistence type="predicted"/>
<name>A0A9P7DHF9_9AGAM</name>
<keyword evidence="3" id="KW-1185">Reference proteome</keyword>
<dbReference type="EMBL" id="JABBWG010000478">
    <property type="protein sequence ID" value="KAG1792863.1"/>
    <property type="molecule type" value="Genomic_DNA"/>
</dbReference>
<organism evidence="1 3">
    <name type="scientific">Suillus subaureus</name>
    <dbReference type="NCBI Taxonomy" id="48587"/>
    <lineage>
        <taxon>Eukaryota</taxon>
        <taxon>Fungi</taxon>
        <taxon>Dikarya</taxon>
        <taxon>Basidiomycota</taxon>
        <taxon>Agaricomycotina</taxon>
        <taxon>Agaricomycetes</taxon>
        <taxon>Agaricomycetidae</taxon>
        <taxon>Boletales</taxon>
        <taxon>Suillineae</taxon>
        <taxon>Suillaceae</taxon>
        <taxon>Suillus</taxon>
    </lineage>
</organism>
<accession>A0A9P7DHF9</accession>
<dbReference type="AlphaFoldDB" id="A0A9P7DHF9"/>
<reference evidence="1" key="1">
    <citation type="journal article" date="2020" name="New Phytol.">
        <title>Comparative genomics reveals dynamic genome evolution in host specialist ectomycorrhizal fungi.</title>
        <authorList>
            <person name="Lofgren L.A."/>
            <person name="Nguyen N.H."/>
            <person name="Vilgalys R."/>
            <person name="Ruytinx J."/>
            <person name="Liao H.L."/>
            <person name="Branco S."/>
            <person name="Kuo A."/>
            <person name="LaButti K."/>
            <person name="Lipzen A."/>
            <person name="Andreopoulos W."/>
            <person name="Pangilinan J."/>
            <person name="Riley R."/>
            <person name="Hundley H."/>
            <person name="Na H."/>
            <person name="Barry K."/>
            <person name="Grigoriev I.V."/>
            <person name="Stajich J.E."/>
            <person name="Kennedy P.G."/>
        </authorList>
    </citation>
    <scope>NUCLEOTIDE SEQUENCE</scope>
    <source>
        <strain evidence="1">MN1</strain>
    </source>
</reference>
<gene>
    <name evidence="2" type="ORF">BJ212DRAFT_759466</name>
    <name evidence="1" type="ORF">BJ212DRAFT_787320</name>
</gene>
<dbReference type="RefSeq" id="XP_041187995.1">
    <property type="nucleotide sequence ID" value="XM_041344004.1"/>
</dbReference>
<evidence type="ECO:0000313" key="3">
    <source>
        <dbReference type="Proteomes" id="UP000807769"/>
    </source>
</evidence>
<protein>
    <submittedName>
        <fullName evidence="1">Uncharacterized protein</fullName>
    </submittedName>
</protein>
<evidence type="ECO:0000313" key="2">
    <source>
        <dbReference type="EMBL" id="KAG1807326.1"/>
    </source>
</evidence>
<sequence>MRRCRALLIDSDSAMADPRHKRQIRRPLARISNVRLLSKPTVLILTEARSRAVIVSQG</sequence>
<dbReference type="EMBL" id="JABBWG010000044">
    <property type="protein sequence ID" value="KAG1807326.1"/>
    <property type="molecule type" value="Genomic_DNA"/>
</dbReference>
<dbReference type="GeneID" id="64638020"/>